<dbReference type="Gene3D" id="4.10.60.10">
    <property type="entry name" value="Zinc finger, CCHC-type"/>
    <property type="match status" value="1"/>
</dbReference>
<dbReference type="Pfam" id="PF00098">
    <property type="entry name" value="zf-CCHC"/>
    <property type="match status" value="1"/>
</dbReference>
<protein>
    <submittedName>
        <fullName evidence="3">8404_t:CDS:1</fullName>
    </submittedName>
</protein>
<proteinExistence type="predicted"/>
<dbReference type="PROSITE" id="PS50158">
    <property type="entry name" value="ZF_CCHC"/>
    <property type="match status" value="1"/>
</dbReference>
<comment type="caution">
    <text evidence="3">The sequence shown here is derived from an EMBL/GenBank/DDBJ whole genome shotgun (WGS) entry which is preliminary data.</text>
</comment>
<dbReference type="InterPro" id="IPR036875">
    <property type="entry name" value="Znf_CCHC_sf"/>
</dbReference>
<keyword evidence="1" id="KW-0863">Zinc-finger</keyword>
<accession>A0A9N9HEK1</accession>
<reference evidence="3" key="1">
    <citation type="submission" date="2021-06" db="EMBL/GenBank/DDBJ databases">
        <authorList>
            <person name="Kallberg Y."/>
            <person name="Tangrot J."/>
            <person name="Rosling A."/>
        </authorList>
    </citation>
    <scope>NUCLEOTIDE SEQUENCE</scope>
    <source>
        <strain evidence="3">MA453B</strain>
    </source>
</reference>
<evidence type="ECO:0000259" key="2">
    <source>
        <dbReference type="PROSITE" id="PS50158"/>
    </source>
</evidence>
<feature type="domain" description="CCHC-type" evidence="2">
    <location>
        <begin position="152"/>
        <end position="167"/>
    </location>
</feature>
<name>A0A9N9HEK1_9GLOM</name>
<dbReference type="AlphaFoldDB" id="A0A9N9HEK1"/>
<dbReference type="InterPro" id="IPR001878">
    <property type="entry name" value="Znf_CCHC"/>
</dbReference>
<dbReference type="SUPFAM" id="SSF57756">
    <property type="entry name" value="Retrovirus zinc finger-like domains"/>
    <property type="match status" value="1"/>
</dbReference>
<keyword evidence="1" id="KW-0862">Zinc</keyword>
<feature type="non-terminal residue" evidence="3">
    <location>
        <position position="1"/>
    </location>
</feature>
<evidence type="ECO:0000313" key="4">
    <source>
        <dbReference type="Proteomes" id="UP000789405"/>
    </source>
</evidence>
<organism evidence="3 4">
    <name type="scientific">Dentiscutata erythropus</name>
    <dbReference type="NCBI Taxonomy" id="1348616"/>
    <lineage>
        <taxon>Eukaryota</taxon>
        <taxon>Fungi</taxon>
        <taxon>Fungi incertae sedis</taxon>
        <taxon>Mucoromycota</taxon>
        <taxon>Glomeromycotina</taxon>
        <taxon>Glomeromycetes</taxon>
        <taxon>Diversisporales</taxon>
        <taxon>Gigasporaceae</taxon>
        <taxon>Dentiscutata</taxon>
    </lineage>
</organism>
<dbReference type="Proteomes" id="UP000789405">
    <property type="component" value="Unassembled WGS sequence"/>
</dbReference>
<evidence type="ECO:0000313" key="3">
    <source>
        <dbReference type="EMBL" id="CAG8669447.1"/>
    </source>
</evidence>
<dbReference type="SMART" id="SM00343">
    <property type="entry name" value="ZnF_C2HC"/>
    <property type="match status" value="1"/>
</dbReference>
<keyword evidence="1" id="KW-0479">Metal-binding</keyword>
<evidence type="ECO:0000256" key="1">
    <source>
        <dbReference type="PROSITE-ProRule" id="PRU00047"/>
    </source>
</evidence>
<dbReference type="OrthoDB" id="2484463at2759"/>
<gene>
    <name evidence="3" type="ORF">DERYTH_LOCUS11155</name>
</gene>
<sequence length="319" mass="36348">MILVERPDDFPTLINEFLTAYQETNRFTKDPLADTFNSETLEENLQDNNMAQDNNQNQVPLLIDPDDDNQIDQPNQPIQPIPILQHNHFALSNLSNPGHPTMVVAPPPLPKPEDPIIKLTEAINNMMTRIQETREPPRRGPNNWNNATLFTCNRCGQAGHYARNCPNPPPQAPVTIGNEAQTFLNLHEEILEPLYLPAEEVEKPSQHTRSKKRRVEELAPEQVEVGQETSVPITTYPRAIKILMMNRWSRNTTNNLRAWGPMKLDFSGYDLSDSDDGEEVSGEFYHDDLEESSYDLDIGKLDDDNHDKIEEILTGYSDL</sequence>
<keyword evidence="4" id="KW-1185">Reference proteome</keyword>
<dbReference type="GO" id="GO:0003676">
    <property type="term" value="F:nucleic acid binding"/>
    <property type="evidence" value="ECO:0007669"/>
    <property type="project" value="InterPro"/>
</dbReference>
<dbReference type="GO" id="GO:0008270">
    <property type="term" value="F:zinc ion binding"/>
    <property type="evidence" value="ECO:0007669"/>
    <property type="project" value="UniProtKB-KW"/>
</dbReference>
<dbReference type="EMBL" id="CAJVPY010006794">
    <property type="protein sequence ID" value="CAG8669447.1"/>
    <property type="molecule type" value="Genomic_DNA"/>
</dbReference>